<evidence type="ECO:0000313" key="3">
    <source>
        <dbReference type="Proteomes" id="UP000321484"/>
    </source>
</evidence>
<reference evidence="2 3" key="1">
    <citation type="submission" date="2019-07" db="EMBL/GenBank/DDBJ databases">
        <title>Whole genome shotgun sequence of Actinotalea fermentans NBRC 105374.</title>
        <authorList>
            <person name="Hosoyama A."/>
            <person name="Uohara A."/>
            <person name="Ohji S."/>
            <person name="Ichikawa N."/>
        </authorList>
    </citation>
    <scope>NUCLEOTIDE SEQUENCE [LARGE SCALE GENOMIC DNA]</scope>
    <source>
        <strain evidence="2 3">NBRC 105374</strain>
    </source>
</reference>
<evidence type="ECO:0000313" key="2">
    <source>
        <dbReference type="EMBL" id="GEN81545.1"/>
    </source>
</evidence>
<dbReference type="Proteomes" id="UP000321484">
    <property type="component" value="Unassembled WGS sequence"/>
</dbReference>
<protein>
    <recommendedName>
        <fullName evidence="1">AbiEi antitoxin N-terminal domain-containing protein</fullName>
    </recommendedName>
</protein>
<organism evidence="2 3">
    <name type="scientific">Actinotalea fermentans</name>
    <dbReference type="NCBI Taxonomy" id="43671"/>
    <lineage>
        <taxon>Bacteria</taxon>
        <taxon>Bacillati</taxon>
        <taxon>Actinomycetota</taxon>
        <taxon>Actinomycetes</taxon>
        <taxon>Micrococcales</taxon>
        <taxon>Cellulomonadaceae</taxon>
        <taxon>Actinotalea</taxon>
    </lineage>
</organism>
<feature type="domain" description="AbiEi antitoxin N-terminal" evidence="1">
    <location>
        <begin position="37"/>
        <end position="74"/>
    </location>
</feature>
<dbReference type="OrthoDB" id="5146042at2"/>
<dbReference type="EMBL" id="BJYK01000013">
    <property type="protein sequence ID" value="GEN81545.1"/>
    <property type="molecule type" value="Genomic_DNA"/>
</dbReference>
<keyword evidence="3" id="KW-1185">Reference proteome</keyword>
<comment type="caution">
    <text evidence="2">The sequence shown here is derived from an EMBL/GenBank/DDBJ whole genome shotgun (WGS) entry which is preliminary data.</text>
</comment>
<proteinExistence type="predicted"/>
<sequence length="336" mass="35718">MGRPPGGRAGGGEADVSPDARRVRLSRDLVTALATPHDGVLTRAQLRAAGADDSWITRRVEAGDWQRLHRGVFATFSGPVPWITSASAALAYAGEGAALSHRSAARLLGFTARPPRVVDVTVPESRRVTPTDGIVLHRRTTMPAVGGRPPRTLGADTVLDLVAAARDVDDAVGWLCAAARAGVPPGAVAGAASRRGPFPRRGLLLELVAEVAAGIESPLERRYHGDVERRHGLPCAVLQRRDVVGGLWIRADCVYEGLGVRVELDGWLGHPGARTDADTWRDNAVLLARGDLTLRYRWRHVTVTPCSTATQVAAALAARGWSGNPRPCGRTCVVAR</sequence>
<dbReference type="Pfam" id="PF13338">
    <property type="entry name" value="AbiEi_4"/>
    <property type="match status" value="1"/>
</dbReference>
<evidence type="ECO:0000259" key="1">
    <source>
        <dbReference type="Pfam" id="PF13338"/>
    </source>
</evidence>
<accession>A0A511Z269</accession>
<dbReference type="InterPro" id="IPR025159">
    <property type="entry name" value="AbiEi_N"/>
</dbReference>
<dbReference type="AlphaFoldDB" id="A0A511Z269"/>
<name>A0A511Z269_9CELL</name>
<gene>
    <name evidence="2" type="ORF">AFE02nite_32790</name>
</gene>